<feature type="transmembrane region" description="Helical" evidence="6">
    <location>
        <begin position="40"/>
        <end position="60"/>
    </location>
</feature>
<feature type="transmembrane region" description="Helical" evidence="6">
    <location>
        <begin position="150"/>
        <end position="169"/>
    </location>
</feature>
<dbReference type="GO" id="GO:0005886">
    <property type="term" value="C:plasma membrane"/>
    <property type="evidence" value="ECO:0007669"/>
    <property type="project" value="UniProtKB-SubCell"/>
</dbReference>
<dbReference type="Proteomes" id="UP000238196">
    <property type="component" value="Unassembled WGS sequence"/>
</dbReference>
<dbReference type="AlphaFoldDB" id="A0A2S5KVI2"/>
<dbReference type="PANTHER" id="PTHR30086">
    <property type="entry name" value="ARGININE EXPORTER PROTEIN ARGO"/>
    <property type="match status" value="1"/>
</dbReference>
<evidence type="ECO:0008006" key="9">
    <source>
        <dbReference type="Google" id="ProtNLM"/>
    </source>
</evidence>
<evidence type="ECO:0000313" key="8">
    <source>
        <dbReference type="Proteomes" id="UP000238196"/>
    </source>
</evidence>
<feature type="transmembrane region" description="Helical" evidence="6">
    <location>
        <begin position="6"/>
        <end position="28"/>
    </location>
</feature>
<keyword evidence="3 6" id="KW-0812">Transmembrane</keyword>
<keyword evidence="4 6" id="KW-1133">Transmembrane helix</keyword>
<dbReference type="PANTHER" id="PTHR30086:SF20">
    <property type="entry name" value="ARGININE EXPORTER PROTEIN ARGO-RELATED"/>
    <property type="match status" value="1"/>
</dbReference>
<dbReference type="OrthoDB" id="5638726at2"/>
<name>A0A2S5KVI2_9PROT</name>
<dbReference type="EMBL" id="PRLP01000017">
    <property type="protein sequence ID" value="PPC78286.1"/>
    <property type="molecule type" value="Genomic_DNA"/>
</dbReference>
<feature type="transmembrane region" description="Helical" evidence="6">
    <location>
        <begin position="110"/>
        <end position="130"/>
    </location>
</feature>
<reference evidence="7 8" key="1">
    <citation type="submission" date="2018-02" db="EMBL/GenBank/DDBJ databases">
        <title>novel marine gammaproteobacteria from coastal saline agro ecosystem.</title>
        <authorList>
            <person name="Krishnan R."/>
            <person name="Ramesh Kumar N."/>
        </authorList>
    </citation>
    <scope>NUCLEOTIDE SEQUENCE [LARGE SCALE GENOMIC DNA]</scope>
    <source>
        <strain evidence="7 8">228</strain>
    </source>
</reference>
<proteinExistence type="predicted"/>
<evidence type="ECO:0000256" key="1">
    <source>
        <dbReference type="ARBA" id="ARBA00004651"/>
    </source>
</evidence>
<feature type="transmembrane region" description="Helical" evidence="6">
    <location>
        <begin position="72"/>
        <end position="89"/>
    </location>
</feature>
<evidence type="ECO:0000256" key="3">
    <source>
        <dbReference type="ARBA" id="ARBA00022692"/>
    </source>
</evidence>
<gene>
    <name evidence="7" type="ORF">C4K68_06540</name>
</gene>
<protein>
    <recommendedName>
        <fullName evidence="9">Lysine transporter LysE</fullName>
    </recommendedName>
</protein>
<keyword evidence="5 6" id="KW-0472">Membrane</keyword>
<evidence type="ECO:0000313" key="7">
    <source>
        <dbReference type="EMBL" id="PPC78286.1"/>
    </source>
</evidence>
<dbReference type="InterPro" id="IPR001123">
    <property type="entry name" value="LeuE-type"/>
</dbReference>
<dbReference type="GO" id="GO:0015171">
    <property type="term" value="F:amino acid transmembrane transporter activity"/>
    <property type="evidence" value="ECO:0007669"/>
    <property type="project" value="TreeGrafter"/>
</dbReference>
<evidence type="ECO:0000256" key="5">
    <source>
        <dbReference type="ARBA" id="ARBA00023136"/>
    </source>
</evidence>
<feature type="transmembrane region" description="Helical" evidence="6">
    <location>
        <begin position="181"/>
        <end position="202"/>
    </location>
</feature>
<sequence length="208" mass="22808">MDIIAYWQGITVSAVLIVAIGAQNAWVLGQSIRGQHVVQTTLFCIVSDWLLIAMGVFGVGQTLARSPVLSQAAAWLGAAFLLIYGLQSWRRALLQQEELHIDSNGQLSQSRWAALGTTFIVTWLNPHAWLDTLVLLGGLASQLQAHSRGGFALGAMTLSCLWFCALSLLGRWLAPWFARAWTWKVLDGLIGALMLSLCWSLLRPLLLP</sequence>
<keyword evidence="2" id="KW-1003">Cell membrane</keyword>
<evidence type="ECO:0000256" key="6">
    <source>
        <dbReference type="SAM" id="Phobius"/>
    </source>
</evidence>
<accession>A0A2S5KVI2</accession>
<evidence type="ECO:0000256" key="2">
    <source>
        <dbReference type="ARBA" id="ARBA00022475"/>
    </source>
</evidence>
<evidence type="ECO:0000256" key="4">
    <source>
        <dbReference type="ARBA" id="ARBA00022989"/>
    </source>
</evidence>
<organism evidence="7 8">
    <name type="scientific">Proteobacteria bacterium 228</name>
    <dbReference type="NCBI Taxonomy" id="2083153"/>
    <lineage>
        <taxon>Bacteria</taxon>
        <taxon>Pseudomonadati</taxon>
        <taxon>Pseudomonadota</taxon>
    </lineage>
</organism>
<comment type="subcellular location">
    <subcellularLocation>
        <location evidence="1">Cell membrane</location>
        <topology evidence="1">Multi-pass membrane protein</topology>
    </subcellularLocation>
</comment>
<comment type="caution">
    <text evidence="7">The sequence shown here is derived from an EMBL/GenBank/DDBJ whole genome shotgun (WGS) entry which is preliminary data.</text>
</comment>
<dbReference type="Pfam" id="PF01810">
    <property type="entry name" value="LysE"/>
    <property type="match status" value="1"/>
</dbReference>